<dbReference type="InterPro" id="IPR016024">
    <property type="entry name" value="ARM-type_fold"/>
</dbReference>
<dbReference type="InterPro" id="IPR011989">
    <property type="entry name" value="ARM-like"/>
</dbReference>
<reference evidence="5" key="1">
    <citation type="submission" date="2023-06" db="EMBL/GenBank/DDBJ databases">
        <title>Male Hemibagrus guttatus genome.</title>
        <authorList>
            <person name="Bian C."/>
        </authorList>
    </citation>
    <scope>NUCLEOTIDE SEQUENCE</scope>
    <source>
        <strain evidence="5">Male_cb2023</strain>
        <tissue evidence="5">Muscle</tissue>
    </source>
</reference>
<dbReference type="EMBL" id="JAUCMX010000013">
    <property type="protein sequence ID" value="KAK3525826.1"/>
    <property type="molecule type" value="Genomic_DNA"/>
</dbReference>
<evidence type="ECO:0000259" key="4">
    <source>
        <dbReference type="Pfam" id="PF24959"/>
    </source>
</evidence>
<dbReference type="AlphaFoldDB" id="A0AAE0QMF2"/>
<comment type="caution">
    <text evidence="5">The sequence shown here is derived from an EMBL/GenBank/DDBJ whole genome shotgun (WGS) entry which is preliminary data.</text>
</comment>
<evidence type="ECO:0000259" key="2">
    <source>
        <dbReference type="Pfam" id="PF00078"/>
    </source>
</evidence>
<dbReference type="SUPFAM" id="SSF48371">
    <property type="entry name" value="ARM repeat"/>
    <property type="match status" value="1"/>
</dbReference>
<dbReference type="GO" id="GO:0045214">
    <property type="term" value="P:sarcomere organization"/>
    <property type="evidence" value="ECO:0007669"/>
    <property type="project" value="TreeGrafter"/>
</dbReference>
<dbReference type="GO" id="GO:0005737">
    <property type="term" value="C:cytoplasm"/>
    <property type="evidence" value="ECO:0007669"/>
    <property type="project" value="TreeGrafter"/>
</dbReference>
<dbReference type="Gene3D" id="1.25.10.10">
    <property type="entry name" value="Leucine-rich Repeat Variant"/>
    <property type="match status" value="2"/>
</dbReference>
<sequence>MAALFECRVQFLDDTDPFNSTNFPEPARAPRYAFRRDSPLGDQLTAVHALLRPPHKMVSFYCMRKSGVAEKYVRVVQDMYREGAGTVVRCAVGQTEEFKVEVGLHQGSALSPFLFAIVMDQLSEEVRQESPWTMMFADDIVVCSESREQVEEKPGEVEVCAGEKRNESDDDMMQADDDDDDDDHAGGVEGDDDDKMKEGKETQYYPEDSAECPCSRLHWLHVSSFRASVLTVSSESCSRLTGEEPDVVSSTSSFHVFLLTIAFRLVVKTALKLLLVFVEYSDSNAMLLIQAISAVDAKRGQKQWSNAMEILNEKDGVDTELLVYTMSLINKDLFYDLVDVLEEQGIEHMTSRYSTHRSTDPELREQIRIYETSDFILLIPSLAPSSVKVSENVPEAAMMPKP</sequence>
<keyword evidence="6" id="KW-1185">Reference proteome</keyword>
<evidence type="ECO:0000256" key="1">
    <source>
        <dbReference type="SAM" id="MobiDB-lite"/>
    </source>
</evidence>
<organism evidence="5 6">
    <name type="scientific">Hemibagrus guttatus</name>
    <dbReference type="NCBI Taxonomy" id="175788"/>
    <lineage>
        <taxon>Eukaryota</taxon>
        <taxon>Metazoa</taxon>
        <taxon>Chordata</taxon>
        <taxon>Craniata</taxon>
        <taxon>Vertebrata</taxon>
        <taxon>Euteleostomi</taxon>
        <taxon>Actinopterygii</taxon>
        <taxon>Neopterygii</taxon>
        <taxon>Teleostei</taxon>
        <taxon>Ostariophysi</taxon>
        <taxon>Siluriformes</taxon>
        <taxon>Bagridae</taxon>
        <taxon>Hemibagrus</taxon>
    </lineage>
</organism>
<dbReference type="SUPFAM" id="SSF56672">
    <property type="entry name" value="DNA/RNA polymerases"/>
    <property type="match status" value="1"/>
</dbReference>
<dbReference type="Pfam" id="PF18382">
    <property type="entry name" value="Formin_GBD_N"/>
    <property type="match status" value="1"/>
</dbReference>
<dbReference type="GO" id="GO:0051015">
    <property type="term" value="F:actin filament binding"/>
    <property type="evidence" value="ECO:0007669"/>
    <property type="project" value="TreeGrafter"/>
</dbReference>
<evidence type="ECO:0000313" key="6">
    <source>
        <dbReference type="Proteomes" id="UP001274896"/>
    </source>
</evidence>
<feature type="region of interest" description="Disordered" evidence="1">
    <location>
        <begin position="147"/>
        <end position="198"/>
    </location>
</feature>
<dbReference type="PANTHER" id="PTHR45920:SF3">
    <property type="entry name" value="FH1_FH2 DOMAIN-CONTAINING PROTEIN 3"/>
    <property type="match status" value="1"/>
</dbReference>
<dbReference type="InterPro" id="IPR000477">
    <property type="entry name" value="RT_dom"/>
</dbReference>
<dbReference type="InterPro" id="IPR056771">
    <property type="entry name" value="FH3_FHOD1-3-like"/>
</dbReference>
<dbReference type="Proteomes" id="UP001274896">
    <property type="component" value="Unassembled WGS sequence"/>
</dbReference>
<dbReference type="Pfam" id="PF24959">
    <property type="entry name" value="FH3_FHOD1-3"/>
    <property type="match status" value="1"/>
</dbReference>
<evidence type="ECO:0000313" key="5">
    <source>
        <dbReference type="EMBL" id="KAK3525826.1"/>
    </source>
</evidence>
<feature type="compositionally biased region" description="Basic and acidic residues" evidence="1">
    <location>
        <begin position="147"/>
        <end position="167"/>
    </location>
</feature>
<accession>A0AAE0QMF2</accession>
<protein>
    <recommendedName>
        <fullName evidence="7">Reverse transcriptase domain-containing protein</fullName>
    </recommendedName>
</protein>
<dbReference type="PANTHER" id="PTHR45920">
    <property type="entry name" value="FORMIN HOMOLOGY 2 DOMAIN CONTAINING, ISOFORM I"/>
    <property type="match status" value="1"/>
</dbReference>
<feature type="compositionally biased region" description="Acidic residues" evidence="1">
    <location>
        <begin position="168"/>
        <end position="193"/>
    </location>
</feature>
<name>A0AAE0QMF2_9TELE</name>
<dbReference type="GO" id="GO:0030866">
    <property type="term" value="P:cortical actin cytoskeleton organization"/>
    <property type="evidence" value="ECO:0007669"/>
    <property type="project" value="TreeGrafter"/>
</dbReference>
<feature type="domain" description="FHOD1 N-terminal GTPase-binding" evidence="3">
    <location>
        <begin position="7"/>
        <end position="57"/>
    </location>
</feature>
<dbReference type="GO" id="GO:0005856">
    <property type="term" value="C:cytoskeleton"/>
    <property type="evidence" value="ECO:0007669"/>
    <property type="project" value="TreeGrafter"/>
</dbReference>
<evidence type="ECO:0008006" key="7">
    <source>
        <dbReference type="Google" id="ProtNLM"/>
    </source>
</evidence>
<dbReference type="Pfam" id="PF00078">
    <property type="entry name" value="RVT_1"/>
    <property type="match status" value="1"/>
</dbReference>
<feature type="domain" description="FHOD1/3-like FH3" evidence="4">
    <location>
        <begin position="258"/>
        <end position="348"/>
    </location>
</feature>
<dbReference type="GO" id="GO:0055003">
    <property type="term" value="P:cardiac myofibril assembly"/>
    <property type="evidence" value="ECO:0007669"/>
    <property type="project" value="TreeGrafter"/>
</dbReference>
<dbReference type="InterPro" id="IPR043502">
    <property type="entry name" value="DNA/RNA_pol_sf"/>
</dbReference>
<proteinExistence type="predicted"/>
<evidence type="ECO:0000259" key="3">
    <source>
        <dbReference type="Pfam" id="PF18382"/>
    </source>
</evidence>
<dbReference type="InterPro" id="IPR041387">
    <property type="entry name" value="FHOD1_GBD_N"/>
</dbReference>
<gene>
    <name evidence="5" type="ORF">QTP70_010315</name>
</gene>
<feature type="domain" description="Reverse transcriptase" evidence="2">
    <location>
        <begin position="71"/>
        <end position="163"/>
    </location>
</feature>